<name>A0AAT9IH56_9GAMM</name>
<evidence type="ECO:0000256" key="4">
    <source>
        <dbReference type="ARBA" id="ARBA00022723"/>
    </source>
</evidence>
<comment type="function">
    <text evidence="8">Single strand-specific metallo-endoribonuclease involved in late-stage 70S ribosome quality control and in maturation of the 3' terminus of the 16S rRNA.</text>
</comment>
<sequence>MNKYSAKLDLFKNKDMRIPSKKHFKNLVQIVSNDQQKSIFVSIKCVKKIEMIRLNKLYRNINKETNVLAFPFRGPFVNQEIKNFIGDLAICYETVIQESIQEKKTILYHFSHIIIHGILHLIGFDHLNDSSAKKMESLEQKLLLISN</sequence>
<dbReference type="PANTHER" id="PTHR46986">
    <property type="entry name" value="ENDORIBONUCLEASE YBEY, CHLOROPLASTIC"/>
    <property type="match status" value="1"/>
</dbReference>
<keyword evidence="4 8" id="KW-0479">Metal-binding</keyword>
<dbReference type="Gene3D" id="3.40.390.30">
    <property type="entry name" value="Metalloproteases ('zincins'), catalytic domain"/>
    <property type="match status" value="1"/>
</dbReference>
<dbReference type="InterPro" id="IPR023091">
    <property type="entry name" value="MetalPrtase_cat_dom_sf_prd"/>
</dbReference>
<evidence type="ECO:0000256" key="5">
    <source>
        <dbReference type="ARBA" id="ARBA00022759"/>
    </source>
</evidence>
<keyword evidence="6 8" id="KW-0378">Hydrolase</keyword>
<dbReference type="GO" id="GO:0004521">
    <property type="term" value="F:RNA endonuclease activity"/>
    <property type="evidence" value="ECO:0007669"/>
    <property type="project" value="UniProtKB-UniRule"/>
</dbReference>
<evidence type="ECO:0000256" key="8">
    <source>
        <dbReference type="HAMAP-Rule" id="MF_00009"/>
    </source>
</evidence>
<dbReference type="EC" id="3.1.-.-" evidence="8"/>
<comment type="subcellular location">
    <subcellularLocation>
        <location evidence="8">Cytoplasm</location>
    </subcellularLocation>
</comment>
<feature type="binding site" evidence="8">
    <location>
        <position position="116"/>
    </location>
    <ligand>
        <name>Zn(2+)</name>
        <dbReference type="ChEBI" id="CHEBI:29105"/>
        <note>catalytic</note>
    </ligand>
</feature>
<dbReference type="GO" id="GO:0004222">
    <property type="term" value="F:metalloendopeptidase activity"/>
    <property type="evidence" value="ECO:0007669"/>
    <property type="project" value="InterPro"/>
</dbReference>
<proteinExistence type="inferred from homology"/>
<evidence type="ECO:0000256" key="7">
    <source>
        <dbReference type="ARBA" id="ARBA00022833"/>
    </source>
</evidence>
<dbReference type="SUPFAM" id="SSF55486">
    <property type="entry name" value="Metalloproteases ('zincins'), catalytic domain"/>
    <property type="match status" value="1"/>
</dbReference>
<evidence type="ECO:0000256" key="3">
    <source>
        <dbReference type="ARBA" id="ARBA00022722"/>
    </source>
</evidence>
<dbReference type="RefSeq" id="WP_367680876.1">
    <property type="nucleotide sequence ID" value="NZ_OZ060371.1"/>
</dbReference>
<dbReference type="EMBL" id="OZ060371">
    <property type="protein sequence ID" value="CAL4043562.1"/>
    <property type="molecule type" value="Genomic_DNA"/>
</dbReference>
<dbReference type="HAMAP" id="MF_00009">
    <property type="entry name" value="Endoribonucl_YbeY"/>
    <property type="match status" value="1"/>
</dbReference>
<feature type="binding site" evidence="8">
    <location>
        <position position="126"/>
    </location>
    <ligand>
        <name>Zn(2+)</name>
        <dbReference type="ChEBI" id="CHEBI:29105"/>
        <note>catalytic</note>
    </ligand>
</feature>
<keyword evidence="7 8" id="KW-0862">Zinc</keyword>
<accession>A0AAT9IH56</accession>
<evidence type="ECO:0000256" key="2">
    <source>
        <dbReference type="ARBA" id="ARBA00022517"/>
    </source>
</evidence>
<feature type="binding site" evidence="8">
    <location>
        <position position="120"/>
    </location>
    <ligand>
        <name>Zn(2+)</name>
        <dbReference type="ChEBI" id="CHEBI:29105"/>
        <note>catalytic</note>
    </ligand>
</feature>
<evidence type="ECO:0000256" key="6">
    <source>
        <dbReference type="ARBA" id="ARBA00022801"/>
    </source>
</evidence>
<dbReference type="InterPro" id="IPR002036">
    <property type="entry name" value="YbeY"/>
</dbReference>
<dbReference type="Pfam" id="PF02130">
    <property type="entry name" value="YbeY"/>
    <property type="match status" value="1"/>
</dbReference>
<protein>
    <recommendedName>
        <fullName evidence="8">Endoribonuclease YbeY</fullName>
        <ecNumber evidence="8">3.1.-.-</ecNumber>
    </recommendedName>
</protein>
<dbReference type="PROSITE" id="PS01306">
    <property type="entry name" value="UPF0054"/>
    <property type="match status" value="1"/>
</dbReference>
<dbReference type="InterPro" id="IPR020549">
    <property type="entry name" value="YbeY_CS"/>
</dbReference>
<keyword evidence="5 8" id="KW-0255">Endonuclease</keyword>
<evidence type="ECO:0000313" key="9">
    <source>
        <dbReference type="EMBL" id="CAL4043562.1"/>
    </source>
</evidence>
<dbReference type="GO" id="GO:0005737">
    <property type="term" value="C:cytoplasm"/>
    <property type="evidence" value="ECO:0007669"/>
    <property type="project" value="UniProtKB-SubCell"/>
</dbReference>
<keyword evidence="3 8" id="KW-0540">Nuclease</keyword>
<dbReference type="AlphaFoldDB" id="A0AAT9IH56"/>
<evidence type="ECO:0000256" key="1">
    <source>
        <dbReference type="ARBA" id="ARBA00010875"/>
    </source>
</evidence>
<dbReference type="NCBIfam" id="TIGR00043">
    <property type="entry name" value="rRNA maturation RNase YbeY"/>
    <property type="match status" value="1"/>
</dbReference>
<organism evidence="9">
    <name type="scientific">Buchnera aphidicola</name>
    <name type="common">Anoecia corni</name>
    <dbReference type="NCBI Taxonomy" id="2994477"/>
    <lineage>
        <taxon>Bacteria</taxon>
        <taxon>Pseudomonadati</taxon>
        <taxon>Pseudomonadota</taxon>
        <taxon>Gammaproteobacteria</taxon>
        <taxon>Enterobacterales</taxon>
        <taxon>Erwiniaceae</taxon>
        <taxon>Buchnera</taxon>
    </lineage>
</organism>
<reference evidence="9" key="1">
    <citation type="submission" date="2024-06" db="EMBL/GenBank/DDBJ databases">
        <authorList>
            <person name="Manzano-Marin A."/>
            <person name="Manzano-Marin A."/>
            <person name="Alejandro Manzano Marin A."/>
        </authorList>
    </citation>
    <scope>NUCLEOTIDE SEQUENCE</scope>
    <source>
        <strain evidence="9">Ancorni-2928</strain>
    </source>
</reference>
<comment type="similarity">
    <text evidence="1 8">Belongs to the endoribonuclease YbeY family.</text>
</comment>
<keyword evidence="8" id="KW-0963">Cytoplasm</keyword>
<gene>
    <name evidence="8 9" type="primary">ybeY</name>
    <name evidence="9" type="ORF">BUANCORI2928_341</name>
</gene>
<dbReference type="PANTHER" id="PTHR46986:SF1">
    <property type="entry name" value="ENDORIBONUCLEASE YBEY, CHLOROPLASTIC"/>
    <property type="match status" value="1"/>
</dbReference>
<dbReference type="GO" id="GO:0006364">
    <property type="term" value="P:rRNA processing"/>
    <property type="evidence" value="ECO:0007669"/>
    <property type="project" value="UniProtKB-UniRule"/>
</dbReference>
<keyword evidence="8" id="KW-0698">rRNA processing</keyword>
<dbReference type="GO" id="GO:0008270">
    <property type="term" value="F:zinc ion binding"/>
    <property type="evidence" value="ECO:0007669"/>
    <property type="project" value="UniProtKB-UniRule"/>
</dbReference>
<comment type="cofactor">
    <cofactor evidence="8">
        <name>Zn(2+)</name>
        <dbReference type="ChEBI" id="CHEBI:29105"/>
    </cofactor>
    <text evidence="8">Binds 1 zinc ion.</text>
</comment>
<keyword evidence="2 8" id="KW-0690">Ribosome biogenesis</keyword>